<comment type="caution">
    <text evidence="2">The sequence shown here is derived from an EMBL/GenBank/DDBJ whole genome shotgun (WGS) entry which is preliminary data.</text>
</comment>
<reference evidence="2 3" key="1">
    <citation type="submission" date="2024-03" db="EMBL/GenBank/DDBJ databases">
        <title>Adaptation during the transition from Ophiocordyceps entomopathogen to insect associate is accompanied by gene loss and intensified selection.</title>
        <authorList>
            <person name="Ward C.M."/>
            <person name="Onetto C.A."/>
            <person name="Borneman A.R."/>
        </authorList>
    </citation>
    <scope>NUCLEOTIDE SEQUENCE [LARGE SCALE GENOMIC DNA]</scope>
    <source>
        <strain evidence="2">AWRI1</strain>
        <tissue evidence="2">Single Adult Female</tissue>
    </source>
</reference>
<dbReference type="Pfam" id="PF15389">
    <property type="entry name" value="DUF4612"/>
    <property type="match status" value="1"/>
</dbReference>
<dbReference type="AlphaFoldDB" id="A0AAN9Y191"/>
<proteinExistence type="predicted"/>
<organism evidence="2 3">
    <name type="scientific">Parthenolecanium corni</name>
    <dbReference type="NCBI Taxonomy" id="536013"/>
    <lineage>
        <taxon>Eukaryota</taxon>
        <taxon>Metazoa</taxon>
        <taxon>Ecdysozoa</taxon>
        <taxon>Arthropoda</taxon>
        <taxon>Hexapoda</taxon>
        <taxon>Insecta</taxon>
        <taxon>Pterygota</taxon>
        <taxon>Neoptera</taxon>
        <taxon>Paraneoptera</taxon>
        <taxon>Hemiptera</taxon>
        <taxon>Sternorrhyncha</taxon>
        <taxon>Coccoidea</taxon>
        <taxon>Coccidae</taxon>
        <taxon>Parthenolecanium</taxon>
    </lineage>
</organism>
<accession>A0AAN9Y191</accession>
<feature type="compositionally biased region" description="Low complexity" evidence="1">
    <location>
        <begin position="179"/>
        <end position="189"/>
    </location>
</feature>
<dbReference type="InterPro" id="IPR027967">
    <property type="entry name" value="DUF4612"/>
</dbReference>
<keyword evidence="3" id="KW-1185">Reference proteome</keyword>
<sequence>MTADNGACIWGNLRFYHLLSISTSILSFKLKFPNLPPSNENKDVNTSKIILGMREVLVQNGKEDESDEENEDDKLIGGRLISNRSIPNLVAAVENEERLIDSKLSSSIDINSSSSLLAHREMSSSQVDFFKMLDDKIESGPDYDENNEKERLLECARMRQLLMEWERAKQKRLPRSASTTHQVVQTVQQPRKSRFSMPHINGDVHKQFPYPVYTLRQHVQYAPNINNNTNISNTSHNNSQNQYTLSNSVVMYDPSRGQYYTELA</sequence>
<dbReference type="Proteomes" id="UP001367676">
    <property type="component" value="Unassembled WGS sequence"/>
</dbReference>
<dbReference type="EMBL" id="JBBCAQ010000034">
    <property type="protein sequence ID" value="KAK7580676.1"/>
    <property type="molecule type" value="Genomic_DNA"/>
</dbReference>
<protein>
    <submittedName>
        <fullName evidence="2">Uncharacterized protein</fullName>
    </submittedName>
</protein>
<evidence type="ECO:0000313" key="2">
    <source>
        <dbReference type="EMBL" id="KAK7580676.1"/>
    </source>
</evidence>
<gene>
    <name evidence="2" type="ORF">V9T40_001305</name>
</gene>
<feature type="region of interest" description="Disordered" evidence="1">
    <location>
        <begin position="172"/>
        <end position="191"/>
    </location>
</feature>
<evidence type="ECO:0000313" key="3">
    <source>
        <dbReference type="Proteomes" id="UP001367676"/>
    </source>
</evidence>
<evidence type="ECO:0000256" key="1">
    <source>
        <dbReference type="SAM" id="MobiDB-lite"/>
    </source>
</evidence>
<name>A0AAN9Y191_9HEMI</name>